<dbReference type="AlphaFoldDB" id="E8U389"/>
<evidence type="ECO:0000313" key="4">
    <source>
        <dbReference type="Proteomes" id="UP000008635"/>
    </source>
</evidence>
<dbReference type="Gene3D" id="3.40.50.1860">
    <property type="match status" value="2"/>
</dbReference>
<dbReference type="PROSITE" id="PS00924">
    <property type="entry name" value="ASP_GLU_RACEMASE_2"/>
    <property type="match status" value="1"/>
</dbReference>
<dbReference type="HOGENOM" id="CLU_055360_2_2_0"/>
<sequence length="243" mass="25258">MTRTVGVLGGLGPDATLDFFAKVLRASRAEREQDHLRLLIDNNPQVPDRNAALTGRGASPGPALAGMARGLEAAGADFLVMVCNTAHAYQADIEAAVRVPFVSLIDETVHATLRAVPGARAVGLLATTTCLDAGLYQRAFAPHGVRMIEPDAAGRARFMEVLYRIKAGDTGAAVRADMRALGLALADAGADALVAGCTEVPLVLGAADVPVPLISSTDVLVERTVQYARGLAPLPTRSTEVPS</sequence>
<dbReference type="PROSITE" id="PS00923">
    <property type="entry name" value="ASP_GLU_RACEMASE_1"/>
    <property type="match status" value="1"/>
</dbReference>
<keyword evidence="4" id="KW-1185">Reference proteome</keyword>
<gene>
    <name evidence="3" type="ordered locus">Deima_0373</name>
</gene>
<dbReference type="InterPro" id="IPR004380">
    <property type="entry name" value="Asp_race"/>
</dbReference>
<reference evidence="4" key="2">
    <citation type="submission" date="2011-01" db="EMBL/GenBank/DDBJ databases">
        <title>The complete genome of Deinococcus maricopensis DSM 21211.</title>
        <authorList>
            <consortium name="US DOE Joint Genome Institute (JGI-PGF)"/>
            <person name="Lucas S."/>
            <person name="Copeland A."/>
            <person name="Lapidus A."/>
            <person name="Goodwin L."/>
            <person name="Pitluck S."/>
            <person name="Kyrpides N."/>
            <person name="Mavromatis K."/>
            <person name="Pagani I."/>
            <person name="Ivanova N."/>
            <person name="Ovchinnikova G."/>
            <person name="Zeytun A."/>
            <person name="Detter J.C."/>
            <person name="Han C."/>
            <person name="Land M."/>
            <person name="Hauser L."/>
            <person name="Markowitz V."/>
            <person name="Cheng J.-F."/>
            <person name="Hugenholtz P."/>
            <person name="Woyke T."/>
            <person name="Wu D."/>
            <person name="Pukall R."/>
            <person name="Gehrich-Schroeter G."/>
            <person name="Brambilla E."/>
            <person name="Klenk H.-P."/>
            <person name="Eisen J.A."/>
        </authorList>
    </citation>
    <scope>NUCLEOTIDE SEQUENCE [LARGE SCALE GENOMIC DNA]</scope>
    <source>
        <strain evidence="4">DSM 21211 / LMG 22137 / NRRL B-23946 / LB-34</strain>
    </source>
</reference>
<dbReference type="PANTHER" id="PTHR21198">
    <property type="entry name" value="GLUTAMATE RACEMASE"/>
    <property type="match status" value="1"/>
</dbReference>
<dbReference type="InterPro" id="IPR001920">
    <property type="entry name" value="Asp/Glu_race"/>
</dbReference>
<accession>E8U389</accession>
<dbReference type="GO" id="GO:0047661">
    <property type="term" value="F:amino-acid racemase activity"/>
    <property type="evidence" value="ECO:0007669"/>
    <property type="project" value="InterPro"/>
</dbReference>
<reference evidence="3 4" key="1">
    <citation type="journal article" date="2011" name="Stand. Genomic Sci.">
        <title>Complete genome sequence of Deinococcus maricopensis type strain (LB-34).</title>
        <authorList>
            <person name="Pukall R."/>
            <person name="Zeytun A."/>
            <person name="Lucas S."/>
            <person name="Lapidus A."/>
            <person name="Hammon N."/>
            <person name="Deshpande S."/>
            <person name="Nolan M."/>
            <person name="Cheng J.F."/>
            <person name="Pitluck S."/>
            <person name="Liolios K."/>
            <person name="Pagani I."/>
            <person name="Mikhailova N."/>
            <person name="Ivanova N."/>
            <person name="Mavromatis K."/>
            <person name="Pati A."/>
            <person name="Tapia R."/>
            <person name="Han C."/>
            <person name="Goodwin L."/>
            <person name="Chen A."/>
            <person name="Palaniappan K."/>
            <person name="Land M."/>
            <person name="Hauser L."/>
            <person name="Chang Y.J."/>
            <person name="Jeffries C.D."/>
            <person name="Brambilla E.M."/>
            <person name="Rohde M."/>
            <person name="Goker M."/>
            <person name="Detter J.C."/>
            <person name="Woyke T."/>
            <person name="Bristow J."/>
            <person name="Eisen J.A."/>
            <person name="Markowitz V."/>
            <person name="Hugenholtz P."/>
            <person name="Kyrpides N.C."/>
            <person name="Klenk H.P."/>
        </authorList>
    </citation>
    <scope>NUCLEOTIDE SEQUENCE [LARGE SCALE GENOMIC DNA]</scope>
    <source>
        <strain evidence="4">DSM 21211 / LMG 22137 / NRRL B-23946 / LB-34</strain>
    </source>
</reference>
<dbReference type="STRING" id="709986.Deima_0373"/>
<dbReference type="InterPro" id="IPR018187">
    <property type="entry name" value="Asp/Glu_racemase_AS_1"/>
</dbReference>
<protein>
    <submittedName>
        <fullName evidence="3">Aspartate racemase</fullName>
    </submittedName>
</protein>
<dbReference type="InterPro" id="IPR015942">
    <property type="entry name" value="Asp/Glu/hydantoin_racemase"/>
</dbReference>
<comment type="similarity">
    <text evidence="1">Belongs to the aspartate/glutamate racemases family.</text>
</comment>
<evidence type="ECO:0000313" key="3">
    <source>
        <dbReference type="EMBL" id="ADV66034.1"/>
    </source>
</evidence>
<dbReference type="Proteomes" id="UP000008635">
    <property type="component" value="Chromosome"/>
</dbReference>
<dbReference type="eggNOG" id="COG1794">
    <property type="taxonomic scope" value="Bacteria"/>
</dbReference>
<dbReference type="SUPFAM" id="SSF53681">
    <property type="entry name" value="Aspartate/glutamate racemase"/>
    <property type="match status" value="2"/>
</dbReference>
<dbReference type="OrthoDB" id="9803739at2"/>
<proteinExistence type="inferred from homology"/>
<dbReference type="Pfam" id="PF01177">
    <property type="entry name" value="Asp_Glu_race"/>
    <property type="match status" value="1"/>
</dbReference>
<organism evidence="3 4">
    <name type="scientific">Deinococcus maricopensis (strain DSM 21211 / LMG 22137 / NRRL B-23946 / LB-34)</name>
    <dbReference type="NCBI Taxonomy" id="709986"/>
    <lineage>
        <taxon>Bacteria</taxon>
        <taxon>Thermotogati</taxon>
        <taxon>Deinococcota</taxon>
        <taxon>Deinococci</taxon>
        <taxon>Deinococcales</taxon>
        <taxon>Deinococcaceae</taxon>
        <taxon>Deinococcus</taxon>
    </lineage>
</organism>
<dbReference type="EMBL" id="CP002454">
    <property type="protein sequence ID" value="ADV66034.1"/>
    <property type="molecule type" value="Genomic_DNA"/>
</dbReference>
<dbReference type="PANTHER" id="PTHR21198:SF7">
    <property type="entry name" value="ASPARTATE-GLUTAMATE RACEMASE FAMILY"/>
    <property type="match status" value="1"/>
</dbReference>
<name>E8U389_DEIML</name>
<keyword evidence="2" id="KW-0413">Isomerase</keyword>
<dbReference type="InterPro" id="IPR033134">
    <property type="entry name" value="Asp/Glu_racemase_AS_2"/>
</dbReference>
<evidence type="ECO:0000256" key="2">
    <source>
        <dbReference type="ARBA" id="ARBA00023235"/>
    </source>
</evidence>
<dbReference type="KEGG" id="dmr:Deima_0373"/>
<dbReference type="RefSeq" id="WP_013555539.1">
    <property type="nucleotide sequence ID" value="NC_014958.1"/>
</dbReference>
<dbReference type="NCBIfam" id="TIGR00035">
    <property type="entry name" value="asp_race"/>
    <property type="match status" value="1"/>
</dbReference>
<evidence type="ECO:0000256" key="1">
    <source>
        <dbReference type="ARBA" id="ARBA00007847"/>
    </source>
</evidence>